<feature type="compositionally biased region" description="Polar residues" evidence="1">
    <location>
        <begin position="327"/>
        <end position="336"/>
    </location>
</feature>
<evidence type="ECO:0000313" key="4">
    <source>
        <dbReference type="Proteomes" id="UP000663829"/>
    </source>
</evidence>
<dbReference type="AlphaFoldDB" id="A0A815FPW6"/>
<dbReference type="EMBL" id="CAJOBC010051910">
    <property type="protein sequence ID" value="CAF4180608.1"/>
    <property type="molecule type" value="Genomic_DNA"/>
</dbReference>
<reference evidence="2" key="1">
    <citation type="submission" date="2021-02" db="EMBL/GenBank/DDBJ databases">
        <authorList>
            <person name="Nowell W R."/>
        </authorList>
    </citation>
    <scope>NUCLEOTIDE SEQUENCE</scope>
</reference>
<accession>A0A815FPW6</accession>
<name>A0A815FPW6_9BILA</name>
<sequence>MSLSATPFKSAPILLDNIKLAGEISLLADLAPLFQEYENRFGSLASTYFFCYFPITGHFAQQSQYSNMYGQTKPLGIYSIVSDPSEKLQIIKPEVNVSSIIDNTNGFSLKKQFESGDKLLCNGEADITFEKLGIYIIGDPKTSEVNALLCTAFDGISNTTRTTCSTVSYIEHAKLSIPSGTTGAKFTIMLTKFVNKIDYEGLHNGFTFYTTEEVEGTRLQHLRLLVKDPAVPSLTHLLTVVHCFGNVVYQFEKNDFDNEEGSLNLRRPINYNDDRLSAHFILFNRVADHFDTCRELSNSSTISFSFSATDTTEAVVDFNKSSRRSLLKTSISTQPKQRGRPSLRIRSHEENSTEKPRRSSIRLPPIVVQRDSVNH</sequence>
<feature type="compositionally biased region" description="Basic and acidic residues" evidence="1">
    <location>
        <begin position="346"/>
        <end position="357"/>
    </location>
</feature>
<keyword evidence="4" id="KW-1185">Reference proteome</keyword>
<evidence type="ECO:0000313" key="2">
    <source>
        <dbReference type="EMBL" id="CAF1328728.1"/>
    </source>
</evidence>
<feature type="region of interest" description="Disordered" evidence="1">
    <location>
        <begin position="327"/>
        <end position="375"/>
    </location>
</feature>
<comment type="caution">
    <text evidence="2">The sequence shown here is derived from an EMBL/GenBank/DDBJ whole genome shotgun (WGS) entry which is preliminary data.</text>
</comment>
<dbReference type="Proteomes" id="UP000681722">
    <property type="component" value="Unassembled WGS sequence"/>
</dbReference>
<protein>
    <submittedName>
        <fullName evidence="2">Uncharacterized protein</fullName>
    </submittedName>
</protein>
<evidence type="ECO:0000256" key="1">
    <source>
        <dbReference type="SAM" id="MobiDB-lite"/>
    </source>
</evidence>
<organism evidence="2 4">
    <name type="scientific">Didymodactylos carnosus</name>
    <dbReference type="NCBI Taxonomy" id="1234261"/>
    <lineage>
        <taxon>Eukaryota</taxon>
        <taxon>Metazoa</taxon>
        <taxon>Spiralia</taxon>
        <taxon>Gnathifera</taxon>
        <taxon>Rotifera</taxon>
        <taxon>Eurotatoria</taxon>
        <taxon>Bdelloidea</taxon>
        <taxon>Philodinida</taxon>
        <taxon>Philodinidae</taxon>
        <taxon>Didymodactylos</taxon>
    </lineage>
</organism>
<evidence type="ECO:0000313" key="3">
    <source>
        <dbReference type="EMBL" id="CAF4180608.1"/>
    </source>
</evidence>
<dbReference type="Proteomes" id="UP000663829">
    <property type="component" value="Unassembled WGS sequence"/>
</dbReference>
<proteinExistence type="predicted"/>
<gene>
    <name evidence="2" type="ORF">GPM918_LOCUS29835</name>
    <name evidence="3" type="ORF">SRO942_LOCUS30432</name>
</gene>
<dbReference type="EMBL" id="CAJNOQ010013787">
    <property type="protein sequence ID" value="CAF1328728.1"/>
    <property type="molecule type" value="Genomic_DNA"/>
</dbReference>